<keyword evidence="2" id="KW-1185">Reference proteome</keyword>
<organism evidence="1 2">
    <name type="scientific">Hypsizygus marmoreus</name>
    <name type="common">White beech mushroom</name>
    <name type="synonym">Agaricus marmoreus</name>
    <dbReference type="NCBI Taxonomy" id="39966"/>
    <lineage>
        <taxon>Eukaryota</taxon>
        <taxon>Fungi</taxon>
        <taxon>Dikarya</taxon>
        <taxon>Basidiomycota</taxon>
        <taxon>Agaricomycotina</taxon>
        <taxon>Agaricomycetes</taxon>
        <taxon>Agaricomycetidae</taxon>
        <taxon>Agaricales</taxon>
        <taxon>Tricholomatineae</taxon>
        <taxon>Lyophyllaceae</taxon>
        <taxon>Hypsizygus</taxon>
    </lineage>
</organism>
<dbReference type="Proteomes" id="UP000076154">
    <property type="component" value="Unassembled WGS sequence"/>
</dbReference>
<name>A0A369KGJ5_HYPMA</name>
<reference evidence="1" key="1">
    <citation type="submission" date="2018-04" db="EMBL/GenBank/DDBJ databases">
        <title>Whole genome sequencing of Hypsizygus marmoreus.</title>
        <authorList>
            <person name="Choi I.-G."/>
            <person name="Min B."/>
            <person name="Kim J.-G."/>
            <person name="Kim S."/>
            <person name="Oh Y.-L."/>
            <person name="Kong W.-S."/>
            <person name="Park H."/>
            <person name="Jeong J."/>
            <person name="Song E.-S."/>
        </authorList>
    </citation>
    <scope>NUCLEOTIDE SEQUENCE [LARGE SCALE GENOMIC DNA]</scope>
    <source>
        <strain evidence="1">51987-8</strain>
    </source>
</reference>
<gene>
    <name evidence="1" type="ORF">Hypma_005978</name>
</gene>
<comment type="caution">
    <text evidence="1">The sequence shown here is derived from an EMBL/GenBank/DDBJ whole genome shotgun (WGS) entry which is preliminary data.</text>
</comment>
<sequence>MPIGKTAISIVIVKEVPWRTAFTAKGSGTHVENSEPFTVSLFHRFTSPDEKMTGDWVNTIMPKTRIHHGLEANLRNALCNIQSVPRVSVSIVAVIQKSLNKMPLWRSCLRSHRRPYGASFHFLGYAHGLSTKKVTSLAKRTPLYLYGRLSFRICRLVYDLAAITRLRGSSGTSCKCQQSDQCTTQKIRKKKGGFRPYGLCGMWLTFKRSCRCGLCKYGNCDGSIQGIYSPMLPRHCEMEDAPAKEPALERKTITASVKRDLLNMAGMRKRQGVHGVYILRDPEVNNDRPRIA</sequence>
<dbReference type="InParanoid" id="A0A369KGJ5"/>
<evidence type="ECO:0000313" key="2">
    <source>
        <dbReference type="Proteomes" id="UP000076154"/>
    </source>
</evidence>
<protein>
    <submittedName>
        <fullName evidence="1">Uncharacterized protein</fullName>
    </submittedName>
</protein>
<proteinExistence type="predicted"/>
<dbReference type="EMBL" id="LUEZ02000004">
    <property type="protein sequence ID" value="RDB30854.1"/>
    <property type="molecule type" value="Genomic_DNA"/>
</dbReference>
<dbReference type="AlphaFoldDB" id="A0A369KGJ5"/>
<accession>A0A369KGJ5</accession>
<evidence type="ECO:0000313" key="1">
    <source>
        <dbReference type="EMBL" id="RDB30854.1"/>
    </source>
</evidence>